<gene>
    <name evidence="1" type="ORF">EJP82_21745</name>
</gene>
<keyword evidence="2" id="KW-1185">Reference proteome</keyword>
<evidence type="ECO:0000313" key="2">
    <source>
        <dbReference type="Proteomes" id="UP000279446"/>
    </source>
</evidence>
<organism evidence="1 2">
    <name type="scientific">Paenibacillus anaericanus</name>
    <dbReference type="NCBI Taxonomy" id="170367"/>
    <lineage>
        <taxon>Bacteria</taxon>
        <taxon>Bacillati</taxon>
        <taxon>Bacillota</taxon>
        <taxon>Bacilli</taxon>
        <taxon>Bacillales</taxon>
        <taxon>Paenibacillaceae</taxon>
        <taxon>Paenibacillus</taxon>
    </lineage>
</organism>
<dbReference type="AlphaFoldDB" id="A0A3S1DE95"/>
<proteinExistence type="predicted"/>
<dbReference type="OrthoDB" id="2657532at2"/>
<evidence type="ECO:0000313" key="1">
    <source>
        <dbReference type="EMBL" id="RUT42857.1"/>
    </source>
</evidence>
<sequence>MSTEIRLSQHTAILIEHAKRAGMSEQSLLHAVQSNDISAFEQVKEEHYNYTDLFTYSVEHGEKLAEAIAGGYRITFNTRNGLKIWLEKFLGQDSERDFQVGEGIIEGLLVNEQQAEVIHQRLAANWIVAESKEVMNGKELTLKLRAPEVII</sequence>
<accession>A0A3S1DE95</accession>
<name>A0A3S1DE95_9BACL</name>
<comment type="caution">
    <text evidence="1">The sequence shown here is derived from an EMBL/GenBank/DDBJ whole genome shotgun (WGS) entry which is preliminary data.</text>
</comment>
<dbReference type="EMBL" id="RZNY01000024">
    <property type="protein sequence ID" value="RUT42857.1"/>
    <property type="molecule type" value="Genomic_DNA"/>
</dbReference>
<dbReference type="RefSeq" id="WP_127194163.1">
    <property type="nucleotide sequence ID" value="NZ_RZNY01000024.1"/>
</dbReference>
<dbReference type="Proteomes" id="UP000279446">
    <property type="component" value="Unassembled WGS sequence"/>
</dbReference>
<protein>
    <submittedName>
        <fullName evidence="1">Uncharacterized protein</fullName>
    </submittedName>
</protein>
<reference evidence="1 2" key="1">
    <citation type="submission" date="2018-12" db="EMBL/GenBank/DDBJ databases">
        <authorList>
            <person name="Sun L."/>
            <person name="Chen Z."/>
        </authorList>
    </citation>
    <scope>NUCLEOTIDE SEQUENCE [LARGE SCALE GENOMIC DNA]</scope>
    <source>
        <strain evidence="1 2">DSM 15890</strain>
    </source>
</reference>